<reference evidence="1" key="1">
    <citation type="journal article" date="2021" name="Microb. Physiol.">
        <title>Proteogenomic Insights into the Physiology of Marine, Sulfate-Reducing, Filamentous Desulfonema limicola and Desulfonema magnum.</title>
        <authorList>
            <person name="Schnaars V."/>
            <person name="Wohlbrand L."/>
            <person name="Scheve S."/>
            <person name="Hinrichs C."/>
            <person name="Reinhardt R."/>
            <person name="Rabus R."/>
        </authorList>
    </citation>
    <scope>NUCLEOTIDE SEQUENCE</scope>
    <source>
        <strain evidence="1">4be13</strain>
    </source>
</reference>
<gene>
    <name evidence="1" type="ORF">dnm_010660</name>
</gene>
<dbReference type="AlphaFoldDB" id="A0A975GKV3"/>
<accession>A0A975GKV3</accession>
<dbReference type="Proteomes" id="UP000663722">
    <property type="component" value="Chromosome"/>
</dbReference>
<organism evidence="1 2">
    <name type="scientific">Desulfonema magnum</name>
    <dbReference type="NCBI Taxonomy" id="45655"/>
    <lineage>
        <taxon>Bacteria</taxon>
        <taxon>Pseudomonadati</taxon>
        <taxon>Thermodesulfobacteriota</taxon>
        <taxon>Desulfobacteria</taxon>
        <taxon>Desulfobacterales</taxon>
        <taxon>Desulfococcaceae</taxon>
        <taxon>Desulfonema</taxon>
    </lineage>
</organism>
<keyword evidence="2" id="KW-1185">Reference proteome</keyword>
<name>A0A975GKV3_9BACT</name>
<evidence type="ECO:0000313" key="1">
    <source>
        <dbReference type="EMBL" id="QTA85062.1"/>
    </source>
</evidence>
<proteinExistence type="predicted"/>
<sequence>MKKLGFFIIQEMIISGVRKIIFSLRMLFFAKNNFRTPDAVFCEK</sequence>
<evidence type="ECO:0000313" key="2">
    <source>
        <dbReference type="Proteomes" id="UP000663722"/>
    </source>
</evidence>
<dbReference type="KEGG" id="dmm:dnm_010660"/>
<dbReference type="EMBL" id="CP061800">
    <property type="protein sequence ID" value="QTA85062.1"/>
    <property type="molecule type" value="Genomic_DNA"/>
</dbReference>
<protein>
    <submittedName>
        <fullName evidence="1">Uncharacterized protein</fullName>
    </submittedName>
</protein>